<evidence type="ECO:0000313" key="2">
    <source>
        <dbReference type="EMBL" id="PRR78116.1"/>
    </source>
</evidence>
<reference evidence="2 3" key="1">
    <citation type="submission" date="2018-03" db="EMBL/GenBank/DDBJ databases">
        <title>Genome sequence of Clostridium liquoris DSM 100320.</title>
        <authorList>
            <person name="Poehlein A."/>
            <person name="Daniel R."/>
        </authorList>
    </citation>
    <scope>NUCLEOTIDE SEQUENCE [LARGE SCALE GENOMIC DNA]</scope>
    <source>
        <strain evidence="2 3">DSM 100320</strain>
    </source>
</reference>
<dbReference type="Proteomes" id="UP000239706">
    <property type="component" value="Unassembled WGS sequence"/>
</dbReference>
<evidence type="ECO:0008006" key="4">
    <source>
        <dbReference type="Google" id="ProtNLM"/>
    </source>
</evidence>
<gene>
    <name evidence="2" type="ORF">CLLI_18800</name>
</gene>
<organism evidence="2 3">
    <name type="scientific">Clostridium liquoris</name>
    <dbReference type="NCBI Taxonomy" id="1289519"/>
    <lineage>
        <taxon>Bacteria</taxon>
        <taxon>Bacillati</taxon>
        <taxon>Bacillota</taxon>
        <taxon>Clostridia</taxon>
        <taxon>Eubacteriales</taxon>
        <taxon>Clostridiaceae</taxon>
        <taxon>Clostridium</taxon>
    </lineage>
</organism>
<protein>
    <recommendedName>
        <fullName evidence="4">DUF2178 domain-containing protein</fullName>
    </recommendedName>
</protein>
<accession>A0A2T0B2M8</accession>
<dbReference type="RefSeq" id="WP_106063960.1">
    <property type="nucleotide sequence ID" value="NZ_PVXO01000051.1"/>
</dbReference>
<dbReference type="InterPro" id="IPR045620">
    <property type="entry name" value="DUF6442"/>
</dbReference>
<evidence type="ECO:0000313" key="3">
    <source>
        <dbReference type="Proteomes" id="UP000239706"/>
    </source>
</evidence>
<feature type="transmembrane region" description="Helical" evidence="1">
    <location>
        <begin position="37"/>
        <end position="55"/>
    </location>
</feature>
<feature type="transmembrane region" description="Helical" evidence="1">
    <location>
        <begin position="116"/>
        <end position="135"/>
    </location>
</feature>
<name>A0A2T0B2M8_9CLOT</name>
<comment type="caution">
    <text evidence="2">The sequence shown here is derived from an EMBL/GenBank/DDBJ whole genome shotgun (WGS) entry which is preliminary data.</text>
</comment>
<dbReference type="OrthoDB" id="2194123at2"/>
<keyword evidence="1" id="KW-0472">Membrane</keyword>
<sequence>MKRSITHYIEIVFGLLLLGTGLYLIKIIIEPQGILRALPYVCIGLGCGIFGHGMGEIISRIAIKNHPNVEKQMKIDKHDERNVTIGNRAKAKAYDMMIFVFGALMFAFALMGVDMVAVLLLVFAYLFVIGYGVYYRCKFDKEM</sequence>
<keyword evidence="1" id="KW-1133">Transmembrane helix</keyword>
<feature type="transmembrane region" description="Helical" evidence="1">
    <location>
        <begin position="93"/>
        <end position="110"/>
    </location>
</feature>
<dbReference type="Pfam" id="PF20040">
    <property type="entry name" value="DUF6442"/>
    <property type="match status" value="1"/>
</dbReference>
<dbReference type="AlphaFoldDB" id="A0A2T0B2M8"/>
<dbReference type="EMBL" id="PVXO01000051">
    <property type="protein sequence ID" value="PRR78116.1"/>
    <property type="molecule type" value="Genomic_DNA"/>
</dbReference>
<feature type="transmembrane region" description="Helical" evidence="1">
    <location>
        <begin position="7"/>
        <end position="25"/>
    </location>
</feature>
<keyword evidence="1" id="KW-0812">Transmembrane</keyword>
<keyword evidence="3" id="KW-1185">Reference proteome</keyword>
<evidence type="ECO:0000256" key="1">
    <source>
        <dbReference type="SAM" id="Phobius"/>
    </source>
</evidence>
<proteinExistence type="predicted"/>